<feature type="non-terminal residue" evidence="1">
    <location>
        <position position="542"/>
    </location>
</feature>
<accession>D8PY64</accession>
<protein>
    <submittedName>
        <fullName evidence="1">Uncharacterized protein</fullName>
    </submittedName>
</protein>
<gene>
    <name evidence="1" type="ORF">SCHCODRAFT_107425</name>
</gene>
<dbReference type="InParanoid" id="D8PY64"/>
<dbReference type="AlphaFoldDB" id="D8PY64"/>
<proteinExistence type="predicted"/>
<dbReference type="VEuPathDB" id="FungiDB:SCHCODRAFT_02664924"/>
<dbReference type="HOGENOM" id="CLU_502630_0_0_1"/>
<dbReference type="Proteomes" id="UP000007431">
    <property type="component" value="Unassembled WGS sequence"/>
</dbReference>
<dbReference type="EMBL" id="GL377304">
    <property type="protein sequence ID" value="EFI99795.1"/>
    <property type="molecule type" value="Genomic_DNA"/>
</dbReference>
<reference evidence="1 2" key="1">
    <citation type="journal article" date="2010" name="Nat. Biotechnol.">
        <title>Genome sequence of the model mushroom Schizophyllum commune.</title>
        <authorList>
            <person name="Ohm R.A."/>
            <person name="de Jong J.F."/>
            <person name="Lugones L.G."/>
            <person name="Aerts A."/>
            <person name="Kothe E."/>
            <person name="Stajich J.E."/>
            <person name="de Vries R.P."/>
            <person name="Record E."/>
            <person name="Levasseur A."/>
            <person name="Baker S.E."/>
            <person name="Bartholomew K.A."/>
            <person name="Coutinho P.M."/>
            <person name="Erdmann S."/>
            <person name="Fowler T.J."/>
            <person name="Gathman A.C."/>
            <person name="Lombard V."/>
            <person name="Henrissat B."/>
            <person name="Knabe N."/>
            <person name="Kuees U."/>
            <person name="Lilly W.W."/>
            <person name="Lindquist E."/>
            <person name="Lucas S."/>
            <person name="Magnuson J.K."/>
            <person name="Piumi F."/>
            <person name="Raudaskoski M."/>
            <person name="Salamov A."/>
            <person name="Schmutz J."/>
            <person name="Schwarze F.W.M.R."/>
            <person name="vanKuyk P.A."/>
            <person name="Horton J.S."/>
            <person name="Grigoriev I.V."/>
            <person name="Woesten H.A.B."/>
        </authorList>
    </citation>
    <scope>NUCLEOTIDE SEQUENCE [LARGE SCALE GENOMIC DNA]</scope>
    <source>
        <strain evidence="2">H4-8 / FGSC 9210</strain>
    </source>
</reference>
<keyword evidence="2" id="KW-1185">Reference proteome</keyword>
<sequence length="542" mass="61796">MSEFLWNGRRVTAFDLMDLHDSILDRFSEKDLVSFSTVNRVSKRIVDAYSRRCYDLRRALRLWMDMEDVDRFRTVMDAHGIVISGMFALFFLMRQPVRGQPLLLLVPRRSTYELFDFVLGLGYIRSRPNSVNSTSLRGERHNDRVSFVRDALEISVIVCDFGVTQTLLDFTMTCEMNAITAYKAYSFYPRTTFIDRATLVFDARTAHSQSSLPLLFPTTFTPHTGNVAVGGWTRHHRVPAEAASDCDDEFGRLFRYVGDSMTRVVELDSGVGRSGLADGLQSNSWTLRYRRCDREYTGGWIFSHPVLAQVMSSYAAFEEVGFADRAARTMAEDELKIFEERANTRSRLLDGNLSVENDCDVVFVASDGMPVTVSRAQFLRASDFDLPRSSSLGSESIVFHATESADVLRLLFKFVALEYPIDVDRVPFDLAVAVAEAAEKYVVHSARIYFCSYMKARCVEQPLEVIQFAARYRYDDILDAAAPYTVGGDYVRVEKALPPRLFRAWKAYSHGFQQIAHVFVQELEMKPYDHYKPGDGEQPSRM</sequence>
<organism evidence="2">
    <name type="scientific">Schizophyllum commune (strain H4-8 / FGSC 9210)</name>
    <name type="common">Split gill fungus</name>
    <dbReference type="NCBI Taxonomy" id="578458"/>
    <lineage>
        <taxon>Eukaryota</taxon>
        <taxon>Fungi</taxon>
        <taxon>Dikarya</taxon>
        <taxon>Basidiomycota</taxon>
        <taxon>Agaricomycotina</taxon>
        <taxon>Agaricomycetes</taxon>
        <taxon>Agaricomycetidae</taxon>
        <taxon>Agaricales</taxon>
        <taxon>Schizophyllaceae</taxon>
        <taxon>Schizophyllum</taxon>
    </lineage>
</organism>
<evidence type="ECO:0000313" key="1">
    <source>
        <dbReference type="EMBL" id="EFI99795.1"/>
    </source>
</evidence>
<name>D8PY64_SCHCM</name>
<evidence type="ECO:0000313" key="2">
    <source>
        <dbReference type="Proteomes" id="UP000007431"/>
    </source>
</evidence>